<dbReference type="OrthoDB" id="1921870at2759"/>
<comment type="caution">
    <text evidence="2">The sequence shown here is derived from an EMBL/GenBank/DDBJ whole genome shotgun (WGS) entry which is preliminary data.</text>
</comment>
<name>A0A5D3E0H9_CUCMM</name>
<evidence type="ECO:0000313" key="2">
    <source>
        <dbReference type="EMBL" id="TYK29201.1"/>
    </source>
</evidence>
<dbReference type="Proteomes" id="UP000321947">
    <property type="component" value="Unassembled WGS sequence"/>
</dbReference>
<reference evidence="3 4" key="1">
    <citation type="submission" date="2019-08" db="EMBL/GenBank/DDBJ databases">
        <title>Draft genome sequences of two oriental melons (Cucumis melo L. var makuwa).</title>
        <authorList>
            <person name="Kwon S.-Y."/>
        </authorList>
    </citation>
    <scope>NUCLEOTIDE SEQUENCE [LARGE SCALE GENOMIC DNA]</scope>
    <source>
        <strain evidence="4">cv. Chang Bougi</strain>
        <strain evidence="3">cv. SW 3</strain>
        <tissue evidence="2">Leaf</tissue>
    </source>
</reference>
<gene>
    <name evidence="2" type="ORF">E5676_scaffold880G00130</name>
    <name evidence="1" type="ORF">E6C27_scaffold27G00250</name>
</gene>
<proteinExistence type="predicted"/>
<dbReference type="EMBL" id="SSTE01009560">
    <property type="protein sequence ID" value="KAA0053338.1"/>
    <property type="molecule type" value="Genomic_DNA"/>
</dbReference>
<accession>A0A5D3E0H9</accession>
<dbReference type="EMBL" id="SSTD01001846">
    <property type="protein sequence ID" value="TYK29201.1"/>
    <property type="molecule type" value="Genomic_DNA"/>
</dbReference>
<sequence>MIRVSDLDILQANIIIILSETTQPSSIPRRRVQSRLLELERYFHANGRILMSISPGMEKPIGVCVKKTLSDRCLRWANVGREYIEVVKGNLQHFFMLDFNDQAMKRFVEHQMLTSFKEFKSDCDRHFKKSSLGNEVSQSSVWSSSGKHTFESTRLYLRPHRMCIIKSWNSSPSLPEDSQLLSRDEICETILEKDIRDVSFTSGTNAKAHRRLESDIARTMIPRGPDGVG</sequence>
<organism evidence="2 4">
    <name type="scientific">Cucumis melo var. makuwa</name>
    <name type="common">Oriental melon</name>
    <dbReference type="NCBI Taxonomy" id="1194695"/>
    <lineage>
        <taxon>Eukaryota</taxon>
        <taxon>Viridiplantae</taxon>
        <taxon>Streptophyta</taxon>
        <taxon>Embryophyta</taxon>
        <taxon>Tracheophyta</taxon>
        <taxon>Spermatophyta</taxon>
        <taxon>Magnoliopsida</taxon>
        <taxon>eudicotyledons</taxon>
        <taxon>Gunneridae</taxon>
        <taxon>Pentapetalae</taxon>
        <taxon>rosids</taxon>
        <taxon>fabids</taxon>
        <taxon>Cucurbitales</taxon>
        <taxon>Cucurbitaceae</taxon>
        <taxon>Benincaseae</taxon>
        <taxon>Cucumis</taxon>
    </lineage>
</organism>
<evidence type="ECO:0000313" key="1">
    <source>
        <dbReference type="EMBL" id="KAA0053338.1"/>
    </source>
</evidence>
<evidence type="ECO:0000313" key="4">
    <source>
        <dbReference type="Proteomes" id="UP000321947"/>
    </source>
</evidence>
<evidence type="ECO:0000313" key="3">
    <source>
        <dbReference type="Proteomes" id="UP000321393"/>
    </source>
</evidence>
<protein>
    <submittedName>
        <fullName evidence="2">CACTA en-spm transposon protein</fullName>
    </submittedName>
</protein>
<dbReference type="AlphaFoldDB" id="A0A5D3E0H9"/>
<dbReference type="Proteomes" id="UP000321393">
    <property type="component" value="Unassembled WGS sequence"/>
</dbReference>